<name>A0A1T0C5W7_STRMT</name>
<dbReference type="AlphaFoldDB" id="A0A1T0C5W7"/>
<proteinExistence type="predicted"/>
<dbReference type="Gene3D" id="3.30.2310.40">
    <property type="match status" value="1"/>
</dbReference>
<dbReference type="EMBL" id="MUYO01000003">
    <property type="protein sequence ID" value="OOS17659.1"/>
    <property type="molecule type" value="Genomic_DNA"/>
</dbReference>
<dbReference type="RefSeq" id="WP_033689210.1">
    <property type="nucleotide sequence ID" value="NZ_CP028415.1"/>
</dbReference>
<gene>
    <name evidence="1" type="ORF">B0686_07845</name>
</gene>
<dbReference type="Proteomes" id="UP000190652">
    <property type="component" value="Unassembled WGS sequence"/>
</dbReference>
<dbReference type="InterPro" id="IPR038493">
    <property type="entry name" value="MqsR_sf"/>
</dbReference>
<comment type="caution">
    <text evidence="1">The sequence shown here is derived from an EMBL/GenBank/DDBJ whole genome shotgun (WGS) entry which is preliminary data.</text>
</comment>
<evidence type="ECO:0000313" key="2">
    <source>
        <dbReference type="Proteomes" id="UP000190652"/>
    </source>
</evidence>
<sequence length="132" mass="15985">MYSQLEIENLLKEIKKLIQCKRYRISTGENREKNEEFIFEFDLNDEKICELLMQIEYSDFCECLHPYDISRNHEDYYLFAPEFSLSDLFGDVLQVVVYVKLIIKDDNRHQPFLVVVSFHRPDESKVLNYQFK</sequence>
<organism evidence="1 2">
    <name type="scientific">Streptococcus mitis</name>
    <dbReference type="NCBI Taxonomy" id="28037"/>
    <lineage>
        <taxon>Bacteria</taxon>
        <taxon>Bacillati</taxon>
        <taxon>Bacillota</taxon>
        <taxon>Bacilli</taxon>
        <taxon>Lactobacillales</taxon>
        <taxon>Streptococcaceae</taxon>
        <taxon>Streptococcus</taxon>
        <taxon>Streptococcus mitis group</taxon>
    </lineage>
</organism>
<protein>
    <submittedName>
        <fullName evidence="1">Uncharacterized protein</fullName>
    </submittedName>
</protein>
<evidence type="ECO:0000313" key="1">
    <source>
        <dbReference type="EMBL" id="OOS17659.1"/>
    </source>
</evidence>
<accession>A0A1T0C5W7</accession>
<reference evidence="1 2" key="1">
    <citation type="submission" date="2017-02" db="EMBL/GenBank/DDBJ databases">
        <title>Draft genome sequence of Streptococcus mitis CCUG 63687.</title>
        <authorList>
            <person name="Salva-Serra F."/>
            <person name="Engstrom-Jakobsson H."/>
            <person name="Thorell K."/>
            <person name="Jaen-Luchoro D."/>
            <person name="Gonzales-Siles L."/>
            <person name="Karlsson R."/>
            <person name="Yazdan S."/>
            <person name="Boulund F."/>
            <person name="Johnning A."/>
            <person name="Engstrand L."/>
            <person name="Kristiansson E."/>
            <person name="Moore E."/>
        </authorList>
    </citation>
    <scope>NUCLEOTIDE SEQUENCE [LARGE SCALE GENOMIC DNA]</scope>
    <source>
        <strain evidence="1 2">CCUG 63687</strain>
    </source>
</reference>